<keyword evidence="4" id="KW-0268">Exocytosis</keyword>
<comment type="similarity">
    <text evidence="2">Belongs to the SEC6 family.</text>
</comment>
<dbReference type="GO" id="GO:0003700">
    <property type="term" value="F:DNA-binding transcription factor activity"/>
    <property type="evidence" value="ECO:0007669"/>
    <property type="project" value="InterPro"/>
</dbReference>
<accession>A0A2G2WZJ7</accession>
<dbReference type="OrthoDB" id="190098at2759"/>
<evidence type="ECO:0000256" key="5">
    <source>
        <dbReference type="ARBA" id="ARBA00023015"/>
    </source>
</evidence>
<protein>
    <submittedName>
        <fullName evidence="11">Exocyst complex component SEC6</fullName>
    </submittedName>
</protein>
<evidence type="ECO:0000256" key="9">
    <source>
        <dbReference type="SAM" id="MobiDB-lite"/>
    </source>
</evidence>
<dbReference type="GO" id="GO:0000145">
    <property type="term" value="C:exocyst"/>
    <property type="evidence" value="ECO:0007669"/>
    <property type="project" value="InterPro"/>
</dbReference>
<dbReference type="CDD" id="cd00018">
    <property type="entry name" value="AP2"/>
    <property type="match status" value="1"/>
</dbReference>
<feature type="region of interest" description="Disordered" evidence="9">
    <location>
        <begin position="806"/>
        <end position="826"/>
    </location>
</feature>
<dbReference type="InterPro" id="IPR042532">
    <property type="entry name" value="EXOC3/Sec6_C"/>
</dbReference>
<dbReference type="PANTHER" id="PTHR21292:SF1">
    <property type="entry name" value="EXOCYST COMPLEX COMPONENT 3"/>
    <property type="match status" value="1"/>
</dbReference>
<dbReference type="GO" id="GO:0006887">
    <property type="term" value="P:exocytosis"/>
    <property type="evidence" value="ECO:0007669"/>
    <property type="project" value="UniProtKB-KW"/>
</dbReference>
<dbReference type="InterPro" id="IPR036955">
    <property type="entry name" value="AP2/ERF_dom_sf"/>
</dbReference>
<dbReference type="InterPro" id="IPR001471">
    <property type="entry name" value="AP2/ERF_dom"/>
</dbReference>
<keyword evidence="8" id="KW-0539">Nucleus</keyword>
<dbReference type="InterPro" id="IPR010326">
    <property type="entry name" value="EXOC3/Sec6"/>
</dbReference>
<dbReference type="GO" id="GO:0005634">
    <property type="term" value="C:nucleus"/>
    <property type="evidence" value="ECO:0007669"/>
    <property type="project" value="UniProtKB-SubCell"/>
</dbReference>
<evidence type="ECO:0000259" key="10">
    <source>
        <dbReference type="PROSITE" id="PS51032"/>
    </source>
</evidence>
<gene>
    <name evidence="11" type="ORF">CQW23_10368</name>
</gene>
<keyword evidence="12" id="KW-1185">Reference proteome</keyword>
<dbReference type="PROSITE" id="PS51032">
    <property type="entry name" value="AP2_ERF"/>
    <property type="match status" value="1"/>
</dbReference>
<dbReference type="AlphaFoldDB" id="A0A2G2WZJ7"/>
<comment type="caution">
    <text evidence="11">The sequence shown here is derived from an EMBL/GenBank/DDBJ whole genome shotgun (WGS) entry which is preliminary data.</text>
</comment>
<keyword evidence="7" id="KW-0804">Transcription</keyword>
<evidence type="ECO:0000256" key="3">
    <source>
        <dbReference type="ARBA" id="ARBA00022448"/>
    </source>
</evidence>
<dbReference type="PANTHER" id="PTHR21292">
    <property type="entry name" value="EXOCYST COMPLEX COMPONENT SEC6-RELATED"/>
    <property type="match status" value="1"/>
</dbReference>
<dbReference type="GO" id="GO:0051601">
    <property type="term" value="P:exocyst localization"/>
    <property type="evidence" value="ECO:0007669"/>
    <property type="project" value="TreeGrafter"/>
</dbReference>
<evidence type="ECO:0000313" key="12">
    <source>
        <dbReference type="Proteomes" id="UP000224567"/>
    </source>
</evidence>
<dbReference type="Gene3D" id="1.10.357.50">
    <property type="match status" value="1"/>
</dbReference>
<keyword evidence="3" id="KW-0813">Transport</keyword>
<feature type="domain" description="AP2/ERF" evidence="10">
    <location>
        <begin position="736"/>
        <end position="794"/>
    </location>
</feature>
<dbReference type="FunFam" id="1.10.357.70:FF:000002">
    <property type="entry name" value="Exocyst complex component SEC6"/>
    <property type="match status" value="1"/>
</dbReference>
<name>A0A2G2WZJ7_CAPBA</name>
<dbReference type="PRINTS" id="PR00367">
    <property type="entry name" value="ETHRSPELEMNT"/>
</dbReference>
<dbReference type="InterPro" id="IPR016177">
    <property type="entry name" value="DNA-bd_dom_sf"/>
</dbReference>
<dbReference type="EMBL" id="MLFT02000004">
    <property type="protein sequence ID" value="PHT50621.1"/>
    <property type="molecule type" value="Genomic_DNA"/>
</dbReference>
<sequence length="869" mass="98801">MMAEDLGVEAKEASVREVAKLLPLPELLQSISSIKADYIARQQANDAQLSTMVAEQVEQAQAGLQSLSSSQKTINLLRENFLSIEKLCQECQTLIENHDQIKILSNTRNNLNTTLKDVEGMMSISVEASEARDSLRDDKELINTYERLTALDGKRRFALAAAGSHKEEVGRLREYFEDVDRTWETFEKTLWAQIANFSKLAKESPQTLVRAIRVVEMQEILDQQLAEEAAEAEGGGAMASIANPRRNAKKTTSSKNLTQQKLKVQGKGYKDKCYESIRKSVEARFDKLLNEEELKTAIEEARVIGEELGEIYDYVAPCFPPRYEVFQLMVNLYTERFVQWLRKLSDQAGHMTNIEILKVTGWVVDYQESLIGLGVDDSLAQVCSESGAMDPLMNAYVERMEATTKKWYTNILEADKVQPPKKTDDGKLYTPAAVDLFRILGEQVQIVRENSTDVMLYRIALSLIQVMIDFQAAERKRLEEPASEIGLESLCAMINNNLRCYDLAMELSSSTLEALPQNYAEQVNFEDTCKGFLEVAKEAVHQTVSVIFEDPGVEELLVKLYQKDWLEGQVTEFLVATFGDYFTDVKMYIEERSFRRFVEACLEETIVVYVDHLLTQKNYIKEETIERMRLDEEVLMDFFREYISISKVENRVRILSDLRELASSESPDSFTLVYTNILEQQPDCPPEVVEKIVSLREGIPRKDAKEVVQECREIYEHSLVDGNPPKTGRSSRHSTKYHGVRRRPWGRYAAEIRNPNTKQRHWLGTYDTAEEAAFAYDISSIAFCGIENARTNFVYPFPSFPSLYNSPAPPSPPPLSPPPPPPSTPELEVFENNCMEIEMIDNAGDDESLLIASILQSFCHTNTLDKLAL</sequence>
<dbReference type="Gene3D" id="3.30.730.10">
    <property type="entry name" value="AP2/ERF domain"/>
    <property type="match status" value="1"/>
</dbReference>
<evidence type="ECO:0000256" key="1">
    <source>
        <dbReference type="ARBA" id="ARBA00004123"/>
    </source>
</evidence>
<dbReference type="GO" id="GO:0000149">
    <property type="term" value="F:SNARE binding"/>
    <property type="evidence" value="ECO:0007669"/>
    <property type="project" value="TreeGrafter"/>
</dbReference>
<dbReference type="SUPFAM" id="SSF54171">
    <property type="entry name" value="DNA-binding domain"/>
    <property type="match status" value="1"/>
</dbReference>
<dbReference type="Pfam" id="PF06046">
    <property type="entry name" value="Sec6"/>
    <property type="match status" value="1"/>
</dbReference>
<comment type="subcellular location">
    <subcellularLocation>
        <location evidence="1">Nucleus</location>
    </subcellularLocation>
</comment>
<evidence type="ECO:0000256" key="6">
    <source>
        <dbReference type="ARBA" id="ARBA00023125"/>
    </source>
</evidence>
<proteinExistence type="inferred from homology"/>
<dbReference type="Pfam" id="PF00847">
    <property type="entry name" value="AP2"/>
    <property type="match status" value="1"/>
</dbReference>
<keyword evidence="5" id="KW-0805">Transcription regulation</keyword>
<evidence type="ECO:0000256" key="2">
    <source>
        <dbReference type="ARBA" id="ARBA00009447"/>
    </source>
</evidence>
<organism evidence="11 12">
    <name type="scientific">Capsicum baccatum</name>
    <name type="common">Peruvian pepper</name>
    <dbReference type="NCBI Taxonomy" id="33114"/>
    <lineage>
        <taxon>Eukaryota</taxon>
        <taxon>Viridiplantae</taxon>
        <taxon>Streptophyta</taxon>
        <taxon>Embryophyta</taxon>
        <taxon>Tracheophyta</taxon>
        <taxon>Spermatophyta</taxon>
        <taxon>Magnoliopsida</taxon>
        <taxon>eudicotyledons</taxon>
        <taxon>Gunneridae</taxon>
        <taxon>Pentapetalae</taxon>
        <taxon>asterids</taxon>
        <taxon>lamiids</taxon>
        <taxon>Solanales</taxon>
        <taxon>Solanaceae</taxon>
        <taxon>Solanoideae</taxon>
        <taxon>Capsiceae</taxon>
        <taxon>Capsicum</taxon>
    </lineage>
</organism>
<dbReference type="GO" id="GO:0003677">
    <property type="term" value="F:DNA binding"/>
    <property type="evidence" value="ECO:0007669"/>
    <property type="project" value="UniProtKB-KW"/>
</dbReference>
<evidence type="ECO:0000256" key="7">
    <source>
        <dbReference type="ARBA" id="ARBA00023163"/>
    </source>
</evidence>
<reference evidence="12" key="2">
    <citation type="journal article" date="2017" name="J. Anim. Genet.">
        <title>Multiple reference genome sequences of hot pepper reveal the massive evolution of plant disease resistance genes by retroduplication.</title>
        <authorList>
            <person name="Kim S."/>
            <person name="Park J."/>
            <person name="Yeom S.-I."/>
            <person name="Kim Y.-M."/>
            <person name="Seo E."/>
            <person name="Kim K.-T."/>
            <person name="Kim M.-S."/>
            <person name="Lee J.M."/>
            <person name="Cheong K."/>
            <person name="Shin H.-S."/>
            <person name="Kim S.-B."/>
            <person name="Han K."/>
            <person name="Lee J."/>
            <person name="Park M."/>
            <person name="Lee H.-A."/>
            <person name="Lee H.-Y."/>
            <person name="Lee Y."/>
            <person name="Oh S."/>
            <person name="Lee J.H."/>
            <person name="Choi E."/>
            <person name="Choi E."/>
            <person name="Lee S.E."/>
            <person name="Jeon J."/>
            <person name="Kim H."/>
            <person name="Choi G."/>
            <person name="Song H."/>
            <person name="Lee J."/>
            <person name="Lee S.-C."/>
            <person name="Kwon J.-K."/>
            <person name="Lee H.-Y."/>
            <person name="Koo N."/>
            <person name="Hong Y."/>
            <person name="Kim R.W."/>
            <person name="Kang W.-H."/>
            <person name="Huh J.H."/>
            <person name="Kang B.-C."/>
            <person name="Yang T.-J."/>
            <person name="Lee Y.-H."/>
            <person name="Bennetzen J.L."/>
            <person name="Choi D."/>
        </authorList>
    </citation>
    <scope>NUCLEOTIDE SEQUENCE [LARGE SCALE GENOMIC DNA]</scope>
    <source>
        <strain evidence="12">cv. PBC81</strain>
    </source>
</reference>
<dbReference type="Gene3D" id="1.10.357.70">
    <property type="entry name" value="Exocyst complex component Sec6, C-terminal domain"/>
    <property type="match status" value="1"/>
</dbReference>
<reference evidence="11 12" key="1">
    <citation type="journal article" date="2017" name="Genome Biol.">
        <title>New reference genome sequences of hot pepper reveal the massive evolution of plant disease-resistance genes by retroduplication.</title>
        <authorList>
            <person name="Kim S."/>
            <person name="Park J."/>
            <person name="Yeom S.I."/>
            <person name="Kim Y.M."/>
            <person name="Seo E."/>
            <person name="Kim K.T."/>
            <person name="Kim M.S."/>
            <person name="Lee J.M."/>
            <person name="Cheong K."/>
            <person name="Shin H.S."/>
            <person name="Kim S.B."/>
            <person name="Han K."/>
            <person name="Lee J."/>
            <person name="Park M."/>
            <person name="Lee H.A."/>
            <person name="Lee H.Y."/>
            <person name="Lee Y."/>
            <person name="Oh S."/>
            <person name="Lee J.H."/>
            <person name="Choi E."/>
            <person name="Choi E."/>
            <person name="Lee S.E."/>
            <person name="Jeon J."/>
            <person name="Kim H."/>
            <person name="Choi G."/>
            <person name="Song H."/>
            <person name="Lee J."/>
            <person name="Lee S.C."/>
            <person name="Kwon J.K."/>
            <person name="Lee H.Y."/>
            <person name="Koo N."/>
            <person name="Hong Y."/>
            <person name="Kim R.W."/>
            <person name="Kang W.H."/>
            <person name="Huh J.H."/>
            <person name="Kang B.C."/>
            <person name="Yang T.J."/>
            <person name="Lee Y.H."/>
            <person name="Bennetzen J.L."/>
            <person name="Choi D."/>
        </authorList>
    </citation>
    <scope>NUCLEOTIDE SEQUENCE [LARGE SCALE GENOMIC DNA]</scope>
    <source>
        <strain evidence="12">cv. PBC81</strain>
    </source>
</reference>
<dbReference type="FunFam" id="1.10.357.50:FF:000003">
    <property type="entry name" value="Exocyst complex component SEC6"/>
    <property type="match status" value="1"/>
</dbReference>
<keyword evidence="6" id="KW-0238">DNA-binding</keyword>
<feature type="compositionally biased region" description="Pro residues" evidence="9">
    <location>
        <begin position="807"/>
        <end position="824"/>
    </location>
</feature>
<dbReference type="Proteomes" id="UP000224567">
    <property type="component" value="Unassembled WGS sequence"/>
</dbReference>
<dbReference type="STRING" id="33114.A0A2G2WZJ7"/>
<evidence type="ECO:0000256" key="4">
    <source>
        <dbReference type="ARBA" id="ARBA00022483"/>
    </source>
</evidence>
<evidence type="ECO:0000256" key="8">
    <source>
        <dbReference type="ARBA" id="ARBA00023242"/>
    </source>
</evidence>
<evidence type="ECO:0000313" key="11">
    <source>
        <dbReference type="EMBL" id="PHT50621.1"/>
    </source>
</evidence>
<dbReference type="SMART" id="SM00380">
    <property type="entry name" value="AP2"/>
    <property type="match status" value="1"/>
</dbReference>